<organism evidence="1 2">
    <name type="scientific">Bacteroides oleiciplenus</name>
    <dbReference type="NCBI Taxonomy" id="626931"/>
    <lineage>
        <taxon>Bacteria</taxon>
        <taxon>Pseudomonadati</taxon>
        <taxon>Bacteroidota</taxon>
        <taxon>Bacteroidia</taxon>
        <taxon>Bacteroidales</taxon>
        <taxon>Bacteroidaceae</taxon>
        <taxon>Bacteroides</taxon>
    </lineage>
</organism>
<dbReference type="EMBL" id="QSUL01000001">
    <property type="protein sequence ID" value="RGN40445.1"/>
    <property type="molecule type" value="Genomic_DNA"/>
</dbReference>
<protein>
    <submittedName>
        <fullName evidence="1">Uncharacterized protein</fullName>
    </submittedName>
</protein>
<dbReference type="AlphaFoldDB" id="A0A3E5BSU1"/>
<name>A0A3E5BSU1_9BACE</name>
<proteinExistence type="predicted"/>
<sequence>MVIYIIGSECKCRCRLGNKVAVICLKIAQFYRLLINFPIFATQSRDKDQIVQFMKHQLCI</sequence>
<evidence type="ECO:0000313" key="2">
    <source>
        <dbReference type="Proteomes" id="UP000260983"/>
    </source>
</evidence>
<evidence type="ECO:0000313" key="1">
    <source>
        <dbReference type="EMBL" id="RGN40445.1"/>
    </source>
</evidence>
<comment type="caution">
    <text evidence="1">The sequence shown here is derived from an EMBL/GenBank/DDBJ whole genome shotgun (WGS) entry which is preliminary data.</text>
</comment>
<reference evidence="1 2" key="1">
    <citation type="submission" date="2018-08" db="EMBL/GenBank/DDBJ databases">
        <title>A genome reference for cultivated species of the human gut microbiota.</title>
        <authorList>
            <person name="Zou Y."/>
            <person name="Xue W."/>
            <person name="Luo G."/>
        </authorList>
    </citation>
    <scope>NUCLEOTIDE SEQUENCE [LARGE SCALE GENOMIC DNA]</scope>
    <source>
        <strain evidence="1 2">OM05-15BH</strain>
    </source>
</reference>
<dbReference type="Proteomes" id="UP000260983">
    <property type="component" value="Unassembled WGS sequence"/>
</dbReference>
<gene>
    <name evidence="1" type="ORF">DXB65_02115</name>
</gene>
<accession>A0A3E5BSU1</accession>